<comment type="function">
    <text evidence="8">Catalyzes the attachment of L-aspartate to tRNA(Asp) in a two-step reaction: L-aspartate is first activated by ATP to form Asp-AMP and then transferred to the acceptor end of tRNA(Asp).</text>
</comment>
<dbReference type="InterPro" id="IPR029351">
    <property type="entry name" value="GAD_dom"/>
</dbReference>
<dbReference type="GO" id="GO:0004815">
    <property type="term" value="F:aspartate-tRNA ligase activity"/>
    <property type="evidence" value="ECO:0007669"/>
    <property type="project" value="UniProtKB-UniRule"/>
</dbReference>
<dbReference type="NCBIfam" id="TIGR00459">
    <property type="entry name" value="aspS_bact"/>
    <property type="match status" value="1"/>
</dbReference>
<keyword evidence="5 8" id="KW-0067">ATP-binding</keyword>
<dbReference type="RefSeq" id="WP_019687988.1">
    <property type="nucleotide sequence ID" value="NZ_CP036496.1"/>
</dbReference>
<comment type="caution">
    <text evidence="8">Lacks conserved residue(s) required for the propagation of feature annotation.</text>
</comment>
<dbReference type="CDD" id="cd04317">
    <property type="entry name" value="EcAspRS_like_N"/>
    <property type="match status" value="1"/>
</dbReference>
<dbReference type="PROSITE" id="PS50862">
    <property type="entry name" value="AA_TRNA_LIGASE_II"/>
    <property type="match status" value="1"/>
</dbReference>
<dbReference type="CDD" id="cd00777">
    <property type="entry name" value="AspRS_core"/>
    <property type="match status" value="1"/>
</dbReference>
<dbReference type="SUPFAM" id="SSF55681">
    <property type="entry name" value="Class II aaRS and biotin synthetases"/>
    <property type="match status" value="1"/>
</dbReference>
<dbReference type="InterPro" id="IPR002312">
    <property type="entry name" value="Asp/Asn-tRNA-synth_IIb"/>
</dbReference>
<organism evidence="10 11">
    <name type="scientific">Paenibacillus polymyxa</name>
    <name type="common">Bacillus polymyxa</name>
    <dbReference type="NCBI Taxonomy" id="1406"/>
    <lineage>
        <taxon>Bacteria</taxon>
        <taxon>Bacillati</taxon>
        <taxon>Bacillota</taxon>
        <taxon>Bacilli</taxon>
        <taxon>Bacillales</taxon>
        <taxon>Paenibacillaceae</taxon>
        <taxon>Paenibacillus</taxon>
    </lineage>
</organism>
<evidence type="ECO:0000259" key="9">
    <source>
        <dbReference type="PROSITE" id="PS50862"/>
    </source>
</evidence>
<dbReference type="GO" id="GO:0006422">
    <property type="term" value="P:aspartyl-tRNA aminoacylation"/>
    <property type="evidence" value="ECO:0007669"/>
    <property type="project" value="UniProtKB-UniRule"/>
</dbReference>
<feature type="binding site" evidence="8">
    <location>
        <begin position="222"/>
        <end position="224"/>
    </location>
    <ligand>
        <name>ATP</name>
        <dbReference type="ChEBI" id="CHEBI:30616"/>
    </ligand>
</feature>
<dbReference type="InterPro" id="IPR004364">
    <property type="entry name" value="Aa-tRNA-synt_II"/>
</dbReference>
<dbReference type="PANTHER" id="PTHR22594">
    <property type="entry name" value="ASPARTYL/LYSYL-TRNA SYNTHETASE"/>
    <property type="match status" value="1"/>
</dbReference>
<dbReference type="GO" id="GO:0005737">
    <property type="term" value="C:cytoplasm"/>
    <property type="evidence" value="ECO:0007669"/>
    <property type="project" value="UniProtKB-SubCell"/>
</dbReference>
<dbReference type="Pfam" id="PF02938">
    <property type="entry name" value="GAD"/>
    <property type="match status" value="1"/>
</dbReference>
<comment type="subunit">
    <text evidence="8">Homodimer.</text>
</comment>
<dbReference type="Gene3D" id="2.40.50.140">
    <property type="entry name" value="Nucleic acid-binding proteins"/>
    <property type="match status" value="1"/>
</dbReference>
<feature type="binding site" evidence="8">
    <location>
        <position position="480"/>
    </location>
    <ligand>
        <name>ATP</name>
        <dbReference type="ChEBI" id="CHEBI:30616"/>
    </ligand>
</feature>
<dbReference type="GO" id="GO:0016740">
    <property type="term" value="F:transferase activity"/>
    <property type="evidence" value="ECO:0007669"/>
    <property type="project" value="UniProtKB-ARBA"/>
</dbReference>
<feature type="binding site" evidence="8">
    <location>
        <position position="176"/>
    </location>
    <ligand>
        <name>L-aspartate</name>
        <dbReference type="ChEBI" id="CHEBI:29991"/>
    </ligand>
</feature>
<evidence type="ECO:0000256" key="8">
    <source>
        <dbReference type="HAMAP-Rule" id="MF_00044"/>
    </source>
</evidence>
<dbReference type="InterPro" id="IPR006195">
    <property type="entry name" value="aa-tRNA-synth_II"/>
</dbReference>
<dbReference type="InterPro" id="IPR045864">
    <property type="entry name" value="aa-tRNA-synth_II/BPL/LPL"/>
</dbReference>
<dbReference type="PRINTS" id="PR01042">
    <property type="entry name" value="TRNASYNTHASP"/>
</dbReference>
<dbReference type="SUPFAM" id="SSF55261">
    <property type="entry name" value="GAD domain-like"/>
    <property type="match status" value="1"/>
</dbReference>
<dbReference type="NCBIfam" id="NF001750">
    <property type="entry name" value="PRK00476.1"/>
    <property type="match status" value="1"/>
</dbReference>
<dbReference type="Pfam" id="PF00152">
    <property type="entry name" value="tRNA-synt_2"/>
    <property type="match status" value="1"/>
</dbReference>
<dbReference type="Gene3D" id="3.30.930.10">
    <property type="entry name" value="Bira Bifunctional Protein, Domain 2"/>
    <property type="match status" value="1"/>
</dbReference>
<feature type="region of interest" description="Aspartate" evidence="8">
    <location>
        <begin position="200"/>
        <end position="203"/>
    </location>
</feature>
<dbReference type="InterPro" id="IPR004365">
    <property type="entry name" value="NA-bd_OB_tRNA"/>
</dbReference>
<dbReference type="InterPro" id="IPR012340">
    <property type="entry name" value="NA-bd_OB-fold"/>
</dbReference>
<comment type="subcellular location">
    <subcellularLocation>
        <location evidence="8">Cytoplasm</location>
    </subcellularLocation>
</comment>
<dbReference type="AlphaFoldDB" id="A0A378Y0P3"/>
<proteinExistence type="inferred from homology"/>
<name>A0A378Y0P3_PAEPO</name>
<evidence type="ECO:0000313" key="11">
    <source>
        <dbReference type="Proteomes" id="UP000254400"/>
    </source>
</evidence>
<protein>
    <recommendedName>
        <fullName evidence="8">Aspartate--tRNA ligase</fullName>
        <ecNumber evidence="8">6.1.1.12</ecNumber>
    </recommendedName>
    <alternativeName>
        <fullName evidence="8">Aspartyl-tRNA synthetase</fullName>
        <shortName evidence="8">AspRS</shortName>
    </alternativeName>
</protein>
<dbReference type="SUPFAM" id="SSF50249">
    <property type="entry name" value="Nucleic acid-binding proteins"/>
    <property type="match status" value="1"/>
</dbReference>
<dbReference type="Proteomes" id="UP000254400">
    <property type="component" value="Unassembled WGS sequence"/>
</dbReference>
<dbReference type="HAMAP" id="MF_00044">
    <property type="entry name" value="Asp_tRNA_synth_type1"/>
    <property type="match status" value="1"/>
</dbReference>
<reference evidence="10 11" key="1">
    <citation type="submission" date="2018-06" db="EMBL/GenBank/DDBJ databases">
        <authorList>
            <consortium name="Pathogen Informatics"/>
            <person name="Doyle S."/>
        </authorList>
    </citation>
    <scope>NUCLEOTIDE SEQUENCE [LARGE SCALE GENOMIC DNA]</scope>
    <source>
        <strain evidence="10 11">NCTC10343</strain>
    </source>
</reference>
<gene>
    <name evidence="10" type="primary">aspS1</name>
    <name evidence="8" type="synonym">aspS</name>
    <name evidence="10" type="ORF">NCTC10343_03664</name>
</gene>
<keyword evidence="7 8" id="KW-0030">Aminoacyl-tRNA synthetase</keyword>
<evidence type="ECO:0000256" key="3">
    <source>
        <dbReference type="ARBA" id="ARBA00022598"/>
    </source>
</evidence>
<feature type="binding site" evidence="8">
    <location>
        <position position="222"/>
    </location>
    <ligand>
        <name>L-aspartate</name>
        <dbReference type="ChEBI" id="CHEBI:29991"/>
    </ligand>
</feature>
<evidence type="ECO:0000256" key="1">
    <source>
        <dbReference type="ARBA" id="ARBA00006303"/>
    </source>
</evidence>
<evidence type="ECO:0000256" key="2">
    <source>
        <dbReference type="ARBA" id="ARBA00022490"/>
    </source>
</evidence>
<comment type="similarity">
    <text evidence="1 8">Belongs to the class-II aminoacyl-tRNA synthetase family. Type 1 subfamily.</text>
</comment>
<dbReference type="EMBL" id="UGSC01000001">
    <property type="protein sequence ID" value="SUA70785.1"/>
    <property type="molecule type" value="Genomic_DNA"/>
</dbReference>
<dbReference type="InterPro" id="IPR004115">
    <property type="entry name" value="GAD-like_sf"/>
</dbReference>
<evidence type="ECO:0000256" key="4">
    <source>
        <dbReference type="ARBA" id="ARBA00022741"/>
    </source>
</evidence>
<evidence type="ECO:0000256" key="7">
    <source>
        <dbReference type="ARBA" id="ARBA00023146"/>
    </source>
</evidence>
<keyword evidence="6 8" id="KW-0648">Protein biosynthesis</keyword>
<dbReference type="PANTHER" id="PTHR22594:SF5">
    <property type="entry name" value="ASPARTATE--TRNA LIGASE, MITOCHONDRIAL"/>
    <property type="match status" value="1"/>
</dbReference>
<keyword evidence="4 8" id="KW-0547">Nucleotide-binding</keyword>
<comment type="catalytic activity">
    <reaction evidence="8">
        <text>tRNA(Asp) + L-aspartate + ATP = L-aspartyl-tRNA(Asp) + AMP + diphosphate</text>
        <dbReference type="Rhea" id="RHEA:19649"/>
        <dbReference type="Rhea" id="RHEA-COMP:9660"/>
        <dbReference type="Rhea" id="RHEA-COMP:9678"/>
        <dbReference type="ChEBI" id="CHEBI:29991"/>
        <dbReference type="ChEBI" id="CHEBI:30616"/>
        <dbReference type="ChEBI" id="CHEBI:33019"/>
        <dbReference type="ChEBI" id="CHEBI:78442"/>
        <dbReference type="ChEBI" id="CHEBI:78516"/>
        <dbReference type="ChEBI" id="CHEBI:456215"/>
        <dbReference type="EC" id="6.1.1.12"/>
    </reaction>
</comment>
<feature type="binding site" evidence="8">
    <location>
        <position position="487"/>
    </location>
    <ligand>
        <name>L-aspartate</name>
        <dbReference type="ChEBI" id="CHEBI:29991"/>
    </ligand>
</feature>
<feature type="domain" description="Aminoacyl-transfer RNA synthetases class-II family profile" evidence="9">
    <location>
        <begin position="145"/>
        <end position="566"/>
    </location>
</feature>
<dbReference type="InterPro" id="IPR047090">
    <property type="entry name" value="AspRS_core"/>
</dbReference>
<dbReference type="InterPro" id="IPR004524">
    <property type="entry name" value="Asp-tRNA-ligase_1"/>
</dbReference>
<evidence type="ECO:0000256" key="6">
    <source>
        <dbReference type="ARBA" id="ARBA00022917"/>
    </source>
</evidence>
<dbReference type="GeneID" id="93347002"/>
<feature type="binding site" evidence="8">
    <location>
        <position position="446"/>
    </location>
    <ligand>
        <name>L-aspartate</name>
        <dbReference type="ChEBI" id="CHEBI:29991"/>
    </ligand>
</feature>
<dbReference type="Pfam" id="PF01336">
    <property type="entry name" value="tRNA_anti-codon"/>
    <property type="match status" value="1"/>
</dbReference>
<dbReference type="GO" id="GO:0003676">
    <property type="term" value="F:nucleic acid binding"/>
    <property type="evidence" value="ECO:0007669"/>
    <property type="project" value="InterPro"/>
</dbReference>
<accession>A0A378Y0P3</accession>
<feature type="binding site" evidence="8">
    <location>
        <begin position="532"/>
        <end position="535"/>
    </location>
    <ligand>
        <name>ATP</name>
        <dbReference type="ChEBI" id="CHEBI:30616"/>
    </ligand>
</feature>
<evidence type="ECO:0000256" key="5">
    <source>
        <dbReference type="ARBA" id="ARBA00022840"/>
    </source>
</evidence>
<dbReference type="Gene3D" id="3.30.1360.30">
    <property type="entry name" value="GAD-like domain"/>
    <property type="match status" value="1"/>
</dbReference>
<dbReference type="EC" id="6.1.1.12" evidence="8"/>
<keyword evidence="2 8" id="KW-0963">Cytoplasm</keyword>
<evidence type="ECO:0000313" key="10">
    <source>
        <dbReference type="EMBL" id="SUA70785.1"/>
    </source>
</evidence>
<dbReference type="InterPro" id="IPR047089">
    <property type="entry name" value="Asp-tRNA-ligase_1_N"/>
</dbReference>
<dbReference type="GO" id="GO:0140096">
    <property type="term" value="F:catalytic activity, acting on a protein"/>
    <property type="evidence" value="ECO:0007669"/>
    <property type="project" value="UniProtKB-ARBA"/>
</dbReference>
<dbReference type="GO" id="GO:0005524">
    <property type="term" value="F:ATP binding"/>
    <property type="evidence" value="ECO:0007669"/>
    <property type="project" value="UniProtKB-UniRule"/>
</dbReference>
<keyword evidence="3 8" id="KW-0436">Ligase</keyword>
<sequence length="589" mass="66818">MHRYRTHNCGELDQTHVREIVRIAGWVKNMRNLGGIVFIDLRDHYGVTQIVVSDPNELKDFASKINRESTISVIGAVCHRSESTISPHMKTGYIEVIAKEIEVLGKVMNPLPFEVSSAHEAREDLRLKYRFLDLRHENLHDNIVLRSKVIQSIRKKMIDLDFLEIQTPILTSSSPEGARDYLVPSRVHPGQFYALPQAPQQFKQLLMVSGFDKYFQIAPCFRDEDARADRSPGEFYQLDLEMAFATQEDVFNVVENMLYEVFSEFTHFKISKPFSKIPYQEAMLKYGSDKPDLRNPLIIHDVTELFAESDFKVFKNKTIRVIAVPDCGGQPRSFYDDMVNFAAEAGAKGLSWIKFNDDMSLSGSIAKFIPEKVKNELIDVTQAGPGYALFFAADELKNVEKIAGAVRNQLGKRLDLLEKDTFKFCWIVDFPMFELDPDTHKIEFSHNPFSMPQGGMDALLNMNPLEILAYQYDIVCNGIELSSGAVRNHDTEIMVKAFEIAGYTYEEIKSKFPALFNAFQFGPPPHAGIAPGIDRIVMILANESNIREVIAFPMNSKAQDVLMGAPSEVTDKQLRDVHIKLANAKPQTE</sequence>